<dbReference type="AlphaFoldDB" id="A0A1J5RWJ5"/>
<dbReference type="Gene3D" id="2.30.30.910">
    <property type="match status" value="1"/>
</dbReference>
<dbReference type="GO" id="GO:0044781">
    <property type="term" value="P:bacterial-type flagellum organization"/>
    <property type="evidence" value="ECO:0007669"/>
    <property type="project" value="UniProtKB-KW"/>
</dbReference>
<dbReference type="InterPro" id="IPR025965">
    <property type="entry name" value="FlgD/Vpr_Ig-like"/>
</dbReference>
<comment type="caution">
    <text evidence="5">The sequence shown here is derived from an EMBL/GenBank/DDBJ whole genome shotgun (WGS) entry which is preliminary data.</text>
</comment>
<dbReference type="Pfam" id="PF13861">
    <property type="entry name" value="FLgD_tudor"/>
    <property type="match status" value="1"/>
</dbReference>
<feature type="region of interest" description="Disordered" evidence="2">
    <location>
        <begin position="1"/>
        <end position="21"/>
    </location>
</feature>
<dbReference type="InterPro" id="IPR025963">
    <property type="entry name" value="FLgD_Tudor"/>
</dbReference>
<feature type="domain" description="FlgD Tudor-like" evidence="4">
    <location>
        <begin position="90"/>
        <end position="221"/>
    </location>
</feature>
<dbReference type="EMBL" id="MLJW01000199">
    <property type="protein sequence ID" value="OIQ93843.1"/>
    <property type="molecule type" value="Genomic_DNA"/>
</dbReference>
<accession>A0A1J5RWJ5</accession>
<feature type="domain" description="FlgD/Vpr Ig-like" evidence="3">
    <location>
        <begin position="112"/>
        <end position="181"/>
    </location>
</feature>
<name>A0A1J5RWJ5_9ZZZZ</name>
<proteinExistence type="predicted"/>
<evidence type="ECO:0000259" key="3">
    <source>
        <dbReference type="Pfam" id="PF13860"/>
    </source>
</evidence>
<reference evidence="5" key="1">
    <citation type="submission" date="2016-10" db="EMBL/GenBank/DDBJ databases">
        <title>Sequence of Gallionella enrichment culture.</title>
        <authorList>
            <person name="Poehlein A."/>
            <person name="Muehling M."/>
            <person name="Daniel R."/>
        </authorList>
    </citation>
    <scope>NUCLEOTIDE SEQUENCE</scope>
</reference>
<protein>
    <submittedName>
        <fullName evidence="5">Basal-body rod modification protein FlgD</fullName>
    </submittedName>
</protein>
<dbReference type="Pfam" id="PF03963">
    <property type="entry name" value="FlgD"/>
    <property type="match status" value="1"/>
</dbReference>
<evidence type="ECO:0000256" key="2">
    <source>
        <dbReference type="SAM" id="MobiDB-lite"/>
    </source>
</evidence>
<dbReference type="Pfam" id="PF13860">
    <property type="entry name" value="FlgD_ig"/>
    <property type="match status" value="1"/>
</dbReference>
<organism evidence="5">
    <name type="scientific">mine drainage metagenome</name>
    <dbReference type="NCBI Taxonomy" id="410659"/>
    <lineage>
        <taxon>unclassified sequences</taxon>
        <taxon>metagenomes</taxon>
        <taxon>ecological metagenomes</taxon>
    </lineage>
</organism>
<dbReference type="InterPro" id="IPR005648">
    <property type="entry name" value="FlgD"/>
</dbReference>
<evidence type="ECO:0000256" key="1">
    <source>
        <dbReference type="ARBA" id="ARBA00022795"/>
    </source>
</evidence>
<sequence>MTTVSSSTSSNATSSSAGSTSSVAASSASSVYNTFLLLLTTQLKNQDPTNPTDTTAFTQEMIGLASLEQQVNTNTDLAEMQSSLSTLTNTNGVGYLGKTVVATGSTEPLTSAGGTAEWKYTLGSTSATTKLSITNSSGQTVWSGSGDTATGTHTLSWNGTDSSGSTANAGDYTLTVAATDGSGNTVTTTTSIVGTVTGVDSSSGSTVLSIGDVNVALSNVTGFSS</sequence>
<evidence type="ECO:0000313" key="5">
    <source>
        <dbReference type="EMBL" id="OIQ93843.1"/>
    </source>
</evidence>
<gene>
    <name evidence="5" type="primary">flgD_6</name>
    <name evidence="5" type="ORF">GALL_242260</name>
</gene>
<evidence type="ECO:0000259" key="4">
    <source>
        <dbReference type="Pfam" id="PF13861"/>
    </source>
</evidence>
<keyword evidence="1" id="KW-1005">Bacterial flagellum biogenesis</keyword>
<dbReference type="Gene3D" id="2.60.40.4070">
    <property type="match status" value="1"/>
</dbReference>